<keyword evidence="4" id="KW-0732">Signal</keyword>
<dbReference type="PANTHER" id="PTHR11524:SF16">
    <property type="entry name" value="LARGE RIBOSOMAL SUBUNIT PROTEIN UL30"/>
    <property type="match status" value="1"/>
</dbReference>
<dbReference type="GO" id="GO:0000463">
    <property type="term" value="P:maturation of LSU-rRNA from tricistronic rRNA transcript (SSU-rRNA, 5.8S rRNA, LSU-rRNA)"/>
    <property type="evidence" value="ECO:0007669"/>
    <property type="project" value="TreeGrafter"/>
</dbReference>
<dbReference type="InterPro" id="IPR035808">
    <property type="entry name" value="Ribosomal_uL30_euk_arc"/>
</dbReference>
<dbReference type="CDD" id="cd01657">
    <property type="entry name" value="Ribosomal_L7_archeal_euk"/>
    <property type="match status" value="1"/>
</dbReference>
<keyword evidence="3" id="KW-0687">Ribonucleoprotein</keyword>
<dbReference type="EnsemblPlants" id="AET5Gv21050200.3">
    <property type="protein sequence ID" value="AET5Gv21050200.3"/>
    <property type="gene ID" value="AET5Gv21050200"/>
</dbReference>
<dbReference type="AlphaFoldDB" id="A0A453M541"/>
<dbReference type="Gramene" id="AET5Gv21050200.3">
    <property type="protein sequence ID" value="AET5Gv21050200.3"/>
    <property type="gene ID" value="AET5Gv21050200"/>
</dbReference>
<dbReference type="SUPFAM" id="SSF55129">
    <property type="entry name" value="Ribosomal protein L30p/L7e"/>
    <property type="match status" value="1"/>
</dbReference>
<evidence type="ECO:0000256" key="4">
    <source>
        <dbReference type="SAM" id="SignalP"/>
    </source>
</evidence>
<reference evidence="7" key="2">
    <citation type="journal article" date="2017" name="Nat. Plants">
        <title>The Aegilops tauschii genome reveals multiple impacts of transposons.</title>
        <authorList>
            <person name="Zhao G."/>
            <person name="Zou C."/>
            <person name="Li K."/>
            <person name="Wang K."/>
            <person name="Li T."/>
            <person name="Gao L."/>
            <person name="Zhang X."/>
            <person name="Wang H."/>
            <person name="Yang Z."/>
            <person name="Liu X."/>
            <person name="Jiang W."/>
            <person name="Mao L."/>
            <person name="Kong X."/>
            <person name="Jiao Y."/>
            <person name="Jia J."/>
        </authorList>
    </citation>
    <scope>NUCLEOTIDE SEQUENCE [LARGE SCALE GENOMIC DNA]</scope>
    <source>
        <strain evidence="7">cv. AL8/78</strain>
    </source>
</reference>
<dbReference type="GO" id="GO:0003723">
    <property type="term" value="F:RNA binding"/>
    <property type="evidence" value="ECO:0007669"/>
    <property type="project" value="TreeGrafter"/>
</dbReference>
<protein>
    <recommendedName>
        <fullName evidence="5">Large ribosomal subunit protein uL30-like ferredoxin-like fold domain-containing protein</fullName>
    </recommendedName>
</protein>
<dbReference type="GO" id="GO:0003735">
    <property type="term" value="F:structural constituent of ribosome"/>
    <property type="evidence" value="ECO:0007669"/>
    <property type="project" value="TreeGrafter"/>
</dbReference>
<comment type="similarity">
    <text evidence="1">Belongs to the universal ribosomal protein uL30 family.</text>
</comment>
<dbReference type="InterPro" id="IPR016082">
    <property type="entry name" value="Ribosomal_uL30_ferredoxin-like"/>
</dbReference>
<organism evidence="6 7">
    <name type="scientific">Aegilops tauschii subsp. strangulata</name>
    <name type="common">Goatgrass</name>
    <dbReference type="NCBI Taxonomy" id="200361"/>
    <lineage>
        <taxon>Eukaryota</taxon>
        <taxon>Viridiplantae</taxon>
        <taxon>Streptophyta</taxon>
        <taxon>Embryophyta</taxon>
        <taxon>Tracheophyta</taxon>
        <taxon>Spermatophyta</taxon>
        <taxon>Magnoliopsida</taxon>
        <taxon>Liliopsida</taxon>
        <taxon>Poales</taxon>
        <taxon>Poaceae</taxon>
        <taxon>BOP clade</taxon>
        <taxon>Pooideae</taxon>
        <taxon>Triticodae</taxon>
        <taxon>Triticeae</taxon>
        <taxon>Triticinae</taxon>
        <taxon>Aegilops</taxon>
    </lineage>
</organism>
<dbReference type="InterPro" id="IPR036919">
    <property type="entry name" value="Ribo_uL30_ferredoxin-like_sf"/>
</dbReference>
<feature type="chain" id="PRO_5019203445" description="Large ribosomal subunit protein uL30-like ferredoxin-like fold domain-containing protein" evidence="4">
    <location>
        <begin position="22"/>
        <end position="109"/>
    </location>
</feature>
<dbReference type="Gene3D" id="3.30.1390.20">
    <property type="entry name" value="Ribosomal protein L30, ferredoxin-like fold domain"/>
    <property type="match status" value="1"/>
</dbReference>
<accession>A0A453M541</accession>
<dbReference type="PANTHER" id="PTHR11524">
    <property type="entry name" value="60S RIBOSOMAL PROTEIN L7"/>
    <property type="match status" value="1"/>
</dbReference>
<reference evidence="6" key="5">
    <citation type="journal article" date="2021" name="G3 (Bethesda)">
        <title>Aegilops tauschii genome assembly Aet v5.0 features greater sequence contiguity and improved annotation.</title>
        <authorList>
            <person name="Wang L."/>
            <person name="Zhu T."/>
            <person name="Rodriguez J.C."/>
            <person name="Deal K.R."/>
            <person name="Dubcovsky J."/>
            <person name="McGuire P.E."/>
            <person name="Lux T."/>
            <person name="Spannagl M."/>
            <person name="Mayer K.F.X."/>
            <person name="Baldrich P."/>
            <person name="Meyers B.C."/>
            <person name="Huo N."/>
            <person name="Gu Y.Q."/>
            <person name="Zhou H."/>
            <person name="Devos K.M."/>
            <person name="Bennetzen J.L."/>
            <person name="Unver T."/>
            <person name="Budak H."/>
            <person name="Gulick P.J."/>
            <person name="Galiba G."/>
            <person name="Kalapos B."/>
            <person name="Nelson D.R."/>
            <person name="Li P."/>
            <person name="You F.M."/>
            <person name="Luo M.C."/>
            <person name="Dvorak J."/>
        </authorList>
    </citation>
    <scope>NUCLEOTIDE SEQUENCE [LARGE SCALE GENOMIC DNA]</scope>
    <source>
        <strain evidence="6">cv. AL8/78</strain>
    </source>
</reference>
<reference evidence="6" key="3">
    <citation type="journal article" date="2017" name="Nature">
        <title>Genome sequence of the progenitor of the wheat D genome Aegilops tauschii.</title>
        <authorList>
            <person name="Luo M.C."/>
            <person name="Gu Y.Q."/>
            <person name="Puiu D."/>
            <person name="Wang H."/>
            <person name="Twardziok S.O."/>
            <person name="Deal K.R."/>
            <person name="Huo N."/>
            <person name="Zhu T."/>
            <person name="Wang L."/>
            <person name="Wang Y."/>
            <person name="McGuire P.E."/>
            <person name="Liu S."/>
            <person name="Long H."/>
            <person name="Ramasamy R.K."/>
            <person name="Rodriguez J.C."/>
            <person name="Van S.L."/>
            <person name="Yuan L."/>
            <person name="Wang Z."/>
            <person name="Xia Z."/>
            <person name="Xiao L."/>
            <person name="Anderson O.D."/>
            <person name="Ouyang S."/>
            <person name="Liang Y."/>
            <person name="Zimin A.V."/>
            <person name="Pertea G."/>
            <person name="Qi P."/>
            <person name="Bennetzen J.L."/>
            <person name="Dai X."/>
            <person name="Dawson M.W."/>
            <person name="Muller H.G."/>
            <person name="Kugler K."/>
            <person name="Rivarola-Duarte L."/>
            <person name="Spannagl M."/>
            <person name="Mayer K.F.X."/>
            <person name="Lu F.H."/>
            <person name="Bevan M.W."/>
            <person name="Leroy P."/>
            <person name="Li P."/>
            <person name="You F.M."/>
            <person name="Sun Q."/>
            <person name="Liu Z."/>
            <person name="Lyons E."/>
            <person name="Wicker T."/>
            <person name="Salzberg S.L."/>
            <person name="Devos K.M."/>
            <person name="Dvorak J."/>
        </authorList>
    </citation>
    <scope>NUCLEOTIDE SEQUENCE [LARGE SCALE GENOMIC DNA]</scope>
    <source>
        <strain evidence="6">cv. AL8/78</strain>
    </source>
</reference>
<evidence type="ECO:0000256" key="2">
    <source>
        <dbReference type="ARBA" id="ARBA00022980"/>
    </source>
</evidence>
<keyword evidence="2" id="KW-0689">Ribosomal protein</keyword>
<name>A0A453M541_AEGTS</name>
<dbReference type="PROSITE" id="PS00634">
    <property type="entry name" value="RIBOSOMAL_L30"/>
    <property type="match status" value="1"/>
</dbReference>
<evidence type="ECO:0000256" key="1">
    <source>
        <dbReference type="ARBA" id="ARBA00007594"/>
    </source>
</evidence>
<evidence type="ECO:0000313" key="6">
    <source>
        <dbReference type="EnsemblPlants" id="AET5Gv21050200.3"/>
    </source>
</evidence>
<dbReference type="Pfam" id="PF00327">
    <property type="entry name" value="Ribosomal_L30"/>
    <property type="match status" value="1"/>
</dbReference>
<reference evidence="7" key="1">
    <citation type="journal article" date="2014" name="Science">
        <title>Ancient hybridizations among the ancestral genomes of bread wheat.</title>
        <authorList>
            <consortium name="International Wheat Genome Sequencing Consortium,"/>
            <person name="Marcussen T."/>
            <person name="Sandve S.R."/>
            <person name="Heier L."/>
            <person name="Spannagl M."/>
            <person name="Pfeifer M."/>
            <person name="Jakobsen K.S."/>
            <person name="Wulff B.B."/>
            <person name="Steuernagel B."/>
            <person name="Mayer K.F."/>
            <person name="Olsen O.A."/>
        </authorList>
    </citation>
    <scope>NUCLEOTIDE SEQUENCE [LARGE SCALE GENOMIC DNA]</scope>
    <source>
        <strain evidence="7">cv. AL8/78</strain>
    </source>
</reference>
<sequence>MEWSFLEVGLILLNVSCSINAMHPKTKKILQLLRLRQIFNGVFLKVNKATINMLRRVEPYVAYGYPNLKSVRELIYKRGYGKLNKQRIPLTNNKVIEEGLGKHNIICIE</sequence>
<dbReference type="Proteomes" id="UP000015105">
    <property type="component" value="Chromosome 5D"/>
</dbReference>
<evidence type="ECO:0000313" key="7">
    <source>
        <dbReference type="Proteomes" id="UP000015105"/>
    </source>
</evidence>
<feature type="domain" description="Large ribosomal subunit protein uL30-like ferredoxin-like fold" evidence="5">
    <location>
        <begin position="18"/>
        <end position="61"/>
    </location>
</feature>
<proteinExistence type="inferred from homology"/>
<feature type="signal peptide" evidence="4">
    <location>
        <begin position="1"/>
        <end position="21"/>
    </location>
</feature>
<dbReference type="InterPro" id="IPR039699">
    <property type="entry name" value="Ribosomal_uL30"/>
</dbReference>
<evidence type="ECO:0000259" key="5">
    <source>
        <dbReference type="Pfam" id="PF00327"/>
    </source>
</evidence>
<dbReference type="GO" id="GO:0022625">
    <property type="term" value="C:cytosolic large ribosomal subunit"/>
    <property type="evidence" value="ECO:0007669"/>
    <property type="project" value="TreeGrafter"/>
</dbReference>
<reference evidence="6" key="4">
    <citation type="submission" date="2019-03" db="UniProtKB">
        <authorList>
            <consortium name="EnsemblPlants"/>
        </authorList>
    </citation>
    <scope>IDENTIFICATION</scope>
</reference>
<dbReference type="InterPro" id="IPR018038">
    <property type="entry name" value="Ribosomal_uL30_CS"/>
</dbReference>
<dbReference type="FunFam" id="3.30.1390.20:FF:000003">
    <property type="entry name" value="60S ribosomal protein L7"/>
    <property type="match status" value="1"/>
</dbReference>
<evidence type="ECO:0000256" key="3">
    <source>
        <dbReference type="ARBA" id="ARBA00023274"/>
    </source>
</evidence>
<keyword evidence="7" id="KW-1185">Reference proteome</keyword>